<reference evidence="4" key="1">
    <citation type="journal article" date="2019" name="Int. J. Syst. Evol. Microbiol.">
        <title>The Global Catalogue of Microorganisms (GCM) 10K type strain sequencing project: providing services to taxonomists for standard genome sequencing and annotation.</title>
        <authorList>
            <consortium name="The Broad Institute Genomics Platform"/>
            <consortium name="The Broad Institute Genome Sequencing Center for Infectious Disease"/>
            <person name="Wu L."/>
            <person name="Ma J."/>
        </authorList>
    </citation>
    <scope>NUCLEOTIDE SEQUENCE [LARGE SCALE GENOMIC DNA]</scope>
    <source>
        <strain evidence="4">JCM 17441</strain>
    </source>
</reference>
<name>A0ABP8D8P3_9ACTN</name>
<keyword evidence="4" id="KW-1185">Reference proteome</keyword>
<gene>
    <name evidence="3" type="ORF">GCM10022255_034820</name>
</gene>
<comment type="caution">
    <text evidence="3">The sequence shown here is derived from an EMBL/GenBank/DDBJ whole genome shotgun (WGS) entry which is preliminary data.</text>
</comment>
<evidence type="ECO:0000313" key="3">
    <source>
        <dbReference type="EMBL" id="GAA4249695.1"/>
    </source>
</evidence>
<feature type="region of interest" description="Disordered" evidence="1">
    <location>
        <begin position="43"/>
        <end position="65"/>
    </location>
</feature>
<accession>A0ABP8D8P3</accession>
<dbReference type="InterPro" id="IPR025326">
    <property type="entry name" value="DUF4232"/>
</dbReference>
<proteinExistence type="predicted"/>
<sequence>MRRLLALPPFFHMRGSLALPASAWVRGLPVVLLAAGLAACARPGQEPSNVRPTAQASASPEDVACPAPGVRIEAERGDAASGYREMPLRMTNCGDRPFEASGRPEIVVLGKDHEPLEVAVVPSAHYTQSAHPVTLEPGQSVTAIMSWRNTVTDSTVVAVSGVYLSIAPVPGAPAQVVRPPAPLDLGNTGRLEVSVWL</sequence>
<dbReference type="EMBL" id="BAABAT010000008">
    <property type="protein sequence ID" value="GAA4249695.1"/>
    <property type="molecule type" value="Genomic_DNA"/>
</dbReference>
<organism evidence="3 4">
    <name type="scientific">Dactylosporangium darangshiense</name>
    <dbReference type="NCBI Taxonomy" id="579108"/>
    <lineage>
        <taxon>Bacteria</taxon>
        <taxon>Bacillati</taxon>
        <taxon>Actinomycetota</taxon>
        <taxon>Actinomycetes</taxon>
        <taxon>Micromonosporales</taxon>
        <taxon>Micromonosporaceae</taxon>
        <taxon>Dactylosporangium</taxon>
    </lineage>
</organism>
<dbReference type="RefSeq" id="WP_345128200.1">
    <property type="nucleotide sequence ID" value="NZ_BAABAT010000008.1"/>
</dbReference>
<evidence type="ECO:0000313" key="4">
    <source>
        <dbReference type="Proteomes" id="UP001500620"/>
    </source>
</evidence>
<evidence type="ECO:0000259" key="2">
    <source>
        <dbReference type="Pfam" id="PF14016"/>
    </source>
</evidence>
<feature type="compositionally biased region" description="Polar residues" evidence="1">
    <location>
        <begin position="46"/>
        <end position="58"/>
    </location>
</feature>
<protein>
    <recommendedName>
        <fullName evidence="2">DUF4232 domain-containing protein</fullName>
    </recommendedName>
</protein>
<dbReference type="Pfam" id="PF14016">
    <property type="entry name" value="DUF4232"/>
    <property type="match status" value="1"/>
</dbReference>
<evidence type="ECO:0000256" key="1">
    <source>
        <dbReference type="SAM" id="MobiDB-lite"/>
    </source>
</evidence>
<feature type="domain" description="DUF4232" evidence="2">
    <location>
        <begin position="65"/>
        <end position="196"/>
    </location>
</feature>
<dbReference type="Proteomes" id="UP001500620">
    <property type="component" value="Unassembled WGS sequence"/>
</dbReference>